<sequence>MRALAVIAVVTAAAMTVLAARDDPRVAFLMGSRSARTSMPLSYRIPASFWAAVGSAPNDPEQTAERIIASFGLNIYDGACFQIAMALGGQAELARAQTLRLLSGMSGDIDILGGAPSFSYGNGKWTGAHPYFMRTITDSFIQMDPLTGKAIDWMDWKPITGENAWACLIGPLQSLYISRGRSLSAMRYDDPEVRLAVTRLAVFKAMQSPLGALYYAANGTPGVNDFTEVSVENNVSMLAGLRLLRQVLQAACDPDQLIPLVDDISNGILQFLRDGAYDANDGVFIQGGVIVAGRLLPSPDFAVDVQTWGLTVLGQAQVDEWLGQGAAARIWQRTKARAGALAADGRLQGVGYTDGHVIVSGEWTYGAINMCRTLAAQYKALGQDQVAAELSADAESMIAGLEQLRTSVPDGTVAVLYANQRYRIPFSGGWWANPVPSTASTAWSLMIDMRVNPFEFGAQAPDDVPLDPTGTRVLLPEAPAGAPVAQA</sequence>
<dbReference type="AlphaFoldDB" id="A0A0G4IS93"/>
<accession>A0A0G4IS93</accession>
<protein>
    <submittedName>
        <fullName evidence="2">Uncharacterized protein</fullName>
    </submittedName>
</protein>
<feature type="signal peptide" evidence="1">
    <location>
        <begin position="1"/>
        <end position="19"/>
    </location>
</feature>
<dbReference type="OMA" id="CAGVMEY"/>
<evidence type="ECO:0000313" key="3">
    <source>
        <dbReference type="EMBL" id="SPQ96179.1"/>
    </source>
</evidence>
<organism evidence="2 4">
    <name type="scientific">Plasmodiophora brassicae</name>
    <name type="common">Clubroot disease agent</name>
    <dbReference type="NCBI Taxonomy" id="37360"/>
    <lineage>
        <taxon>Eukaryota</taxon>
        <taxon>Sar</taxon>
        <taxon>Rhizaria</taxon>
        <taxon>Endomyxa</taxon>
        <taxon>Phytomyxea</taxon>
        <taxon>Plasmodiophorida</taxon>
        <taxon>Plasmodiophoridae</taxon>
        <taxon>Plasmodiophora</taxon>
    </lineage>
</organism>
<reference evidence="2 4" key="1">
    <citation type="submission" date="2015-02" db="EMBL/GenBank/DDBJ databases">
        <authorList>
            <person name="Chooi Y.-H."/>
        </authorList>
    </citation>
    <scope>NUCLEOTIDE SEQUENCE [LARGE SCALE GENOMIC DNA]</scope>
    <source>
        <strain evidence="2">E3</strain>
    </source>
</reference>
<evidence type="ECO:0000313" key="4">
    <source>
        <dbReference type="Proteomes" id="UP000039324"/>
    </source>
</evidence>
<dbReference type="Proteomes" id="UP000290189">
    <property type="component" value="Unassembled WGS sequence"/>
</dbReference>
<name>A0A0G4IS93_PLABS</name>
<dbReference type="EMBL" id="OVEO01000005">
    <property type="protein sequence ID" value="SPQ96179.1"/>
    <property type="molecule type" value="Genomic_DNA"/>
</dbReference>
<keyword evidence="3" id="KW-0496">Mitochondrion</keyword>
<proteinExistence type="predicted"/>
<dbReference type="EMBL" id="CDSF01000082">
    <property type="protein sequence ID" value="CEO97996.1"/>
    <property type="molecule type" value="Genomic_DNA"/>
</dbReference>
<evidence type="ECO:0000313" key="5">
    <source>
        <dbReference type="Proteomes" id="UP000290189"/>
    </source>
</evidence>
<reference evidence="3 5" key="2">
    <citation type="submission" date="2018-03" db="EMBL/GenBank/DDBJ databases">
        <authorList>
            <person name="Fogelqvist J."/>
        </authorList>
    </citation>
    <scope>NUCLEOTIDE SEQUENCE [LARGE SCALE GENOMIC DNA]</scope>
</reference>
<dbReference type="OrthoDB" id="10609309at2759"/>
<keyword evidence="1" id="KW-0732">Signal</keyword>
<evidence type="ECO:0000256" key="1">
    <source>
        <dbReference type="SAM" id="SignalP"/>
    </source>
</evidence>
<dbReference type="Proteomes" id="UP000039324">
    <property type="component" value="Unassembled WGS sequence"/>
</dbReference>
<keyword evidence="4" id="KW-1185">Reference proteome</keyword>
<gene>
    <name evidence="2" type="ORF">PBRA_006110</name>
    <name evidence="3" type="ORF">PLBR_LOCUS3394</name>
</gene>
<feature type="chain" id="PRO_5035990739" evidence="1">
    <location>
        <begin position="20"/>
        <end position="487"/>
    </location>
</feature>
<geneLocation type="mitochondrion" evidence="3"/>
<evidence type="ECO:0000313" key="2">
    <source>
        <dbReference type="EMBL" id="CEO97996.1"/>
    </source>
</evidence>